<proteinExistence type="predicted"/>
<dbReference type="Pfam" id="PF20091">
    <property type="entry name" value="Abhydrolase_10"/>
    <property type="match status" value="1"/>
</dbReference>
<feature type="domain" description="Alpha/beta hydrolase" evidence="1">
    <location>
        <begin position="30"/>
        <end position="462"/>
    </location>
</feature>
<evidence type="ECO:0000313" key="3">
    <source>
        <dbReference type="Proteomes" id="UP000276888"/>
    </source>
</evidence>
<dbReference type="AlphaFoldDB" id="A0A3Q9J2S9"/>
<gene>
    <name evidence="2" type="ORF">CVS47_03302</name>
</gene>
<dbReference type="SUPFAM" id="SSF53474">
    <property type="entry name" value="alpha/beta-Hydrolases"/>
    <property type="match status" value="1"/>
</dbReference>
<reference evidence="2 3" key="1">
    <citation type="submission" date="2018-08" db="EMBL/GenBank/DDBJ databases">
        <title>Microbacterium lemovicicum sp. nov., a bacterium isolated from a natural uranium-rich soil.</title>
        <authorList>
            <person name="ORTET P."/>
        </authorList>
    </citation>
    <scope>NUCLEOTIDE SEQUENCE [LARGE SCALE GENOMIC DNA]</scope>
    <source>
        <strain evidence="2 3">Viu22</strain>
    </source>
</reference>
<dbReference type="EMBL" id="CP031423">
    <property type="protein sequence ID" value="AZS38643.1"/>
    <property type="molecule type" value="Genomic_DNA"/>
</dbReference>
<dbReference type="KEGG" id="mlv:CVS47_03302"/>
<dbReference type="InterPro" id="IPR045394">
    <property type="entry name" value="Abhydrolase_dom"/>
</dbReference>
<sequence length="488" mass="51795">MKPSARSVTFLDGARAPFGTAALSPGAEVPAASRLTIDLDGARYVEEEFLLSGSAGTWETGDPGAPRRRDDGIPYRTRLLVRRPSSLRDATGVTHVEPLHPHRDAGLTWDALAPHLLRRGDAWVGVTVFPDVARLMRDQLDPGRYGQLLVPGLGTEWDVLSDALGAVRENALGALETRRIVLSGWSATGSVCRVFAREGFATARGGLVDGIAIVISSGGAGPAGYPPLTPDAAMVDLADPRRTVRDVGVPVFEILSETESETHRAQLRDDSDDAGDTYRLYQLAGAAHIEDWPGRHATNAQTLAAAGHADGAVPMREALTDARSDLVVRALFDRLVDAIDGHAAPRAPRFAYETGDVPEERMLRRDADGNVLGGIRTPWIEAALAAYAPHGTPAAEGSGPDWTPMANAGFAARLTGTMTPFPPAEVRQRFPSRESYREAFTASTDVLLADRMLLADDAGELISAATRRWEAAAGAGDATAVPSPEAGV</sequence>
<name>A0A3Q9J2S9_9MICO</name>
<dbReference type="RefSeq" id="WP_127097043.1">
    <property type="nucleotide sequence ID" value="NZ_CP031423.1"/>
</dbReference>
<evidence type="ECO:0000313" key="2">
    <source>
        <dbReference type="EMBL" id="AZS38643.1"/>
    </source>
</evidence>
<organism evidence="2 3">
    <name type="scientific">Microbacterium lemovicicum</name>
    <dbReference type="NCBI Taxonomy" id="1072463"/>
    <lineage>
        <taxon>Bacteria</taxon>
        <taxon>Bacillati</taxon>
        <taxon>Actinomycetota</taxon>
        <taxon>Actinomycetes</taxon>
        <taxon>Micrococcales</taxon>
        <taxon>Microbacteriaceae</taxon>
        <taxon>Microbacterium</taxon>
    </lineage>
</organism>
<dbReference type="InterPro" id="IPR029058">
    <property type="entry name" value="AB_hydrolase_fold"/>
</dbReference>
<keyword evidence="3" id="KW-1185">Reference proteome</keyword>
<dbReference type="OrthoDB" id="1971292at2"/>
<protein>
    <recommendedName>
        <fullName evidence="1">Alpha/beta hydrolase domain-containing protein</fullName>
    </recommendedName>
</protein>
<accession>A0A3Q9J2S9</accession>
<dbReference type="Proteomes" id="UP000276888">
    <property type="component" value="Chromosome"/>
</dbReference>
<evidence type="ECO:0000259" key="1">
    <source>
        <dbReference type="Pfam" id="PF20091"/>
    </source>
</evidence>